<accession>A0A939JQ99</accession>
<name>A0A939JQ99_9ACTN</name>
<keyword evidence="2" id="KW-1185">Reference proteome</keyword>
<dbReference type="EMBL" id="JAFMOF010000007">
    <property type="protein sequence ID" value="MBO0657206.1"/>
    <property type="molecule type" value="Genomic_DNA"/>
</dbReference>
<sequence>MSSNFHIGDSVTQYGDHSTGIIKYEAPADPAAALQTLVAAVRLMHDQVPAEDQQVIDDALQTIEASPDVPRGTLRRALSNIAGVATMVGGVGVPVIEAVNGVRAALGA</sequence>
<evidence type="ECO:0000313" key="1">
    <source>
        <dbReference type="EMBL" id="MBO0657206.1"/>
    </source>
</evidence>
<organism evidence="1 2">
    <name type="scientific">Streptomyces triculaminicus</name>
    <dbReference type="NCBI Taxonomy" id="2816232"/>
    <lineage>
        <taxon>Bacteria</taxon>
        <taxon>Bacillati</taxon>
        <taxon>Actinomycetota</taxon>
        <taxon>Actinomycetes</taxon>
        <taxon>Kitasatosporales</taxon>
        <taxon>Streptomycetaceae</taxon>
        <taxon>Streptomyces</taxon>
    </lineage>
</organism>
<gene>
    <name evidence="1" type="ORF">J1792_32175</name>
</gene>
<dbReference type="AlphaFoldDB" id="A0A939JQ99"/>
<comment type="caution">
    <text evidence="1">The sequence shown here is derived from an EMBL/GenBank/DDBJ whole genome shotgun (WGS) entry which is preliminary data.</text>
</comment>
<protein>
    <submittedName>
        <fullName evidence="1">Uncharacterized protein</fullName>
    </submittedName>
</protein>
<dbReference type="RefSeq" id="WP_207248790.1">
    <property type="nucleotide sequence ID" value="NZ_JAFMOF010000007.1"/>
</dbReference>
<proteinExistence type="predicted"/>
<reference evidence="1" key="1">
    <citation type="submission" date="2021-03" db="EMBL/GenBank/DDBJ databases">
        <title>Streptomyces strains.</title>
        <authorList>
            <person name="Lund M.B."/>
            <person name="Toerring T."/>
        </authorList>
    </citation>
    <scope>NUCLEOTIDE SEQUENCE</scope>
    <source>
        <strain evidence="1">JCM 4242</strain>
    </source>
</reference>
<dbReference type="Proteomes" id="UP000664781">
    <property type="component" value="Unassembled WGS sequence"/>
</dbReference>
<evidence type="ECO:0000313" key="2">
    <source>
        <dbReference type="Proteomes" id="UP000664781"/>
    </source>
</evidence>